<dbReference type="InterPro" id="IPR020784">
    <property type="entry name" value="Ribosomal_uL11_N"/>
</dbReference>
<evidence type="ECO:0000256" key="4">
    <source>
        <dbReference type="ARBA" id="ARBA00040104"/>
    </source>
</evidence>
<evidence type="ECO:0000256" key="1">
    <source>
        <dbReference type="ARBA" id="ARBA00010537"/>
    </source>
</evidence>
<dbReference type="Gene3D" id="1.10.10.250">
    <property type="entry name" value="Ribosomal protein L11, C-terminal domain"/>
    <property type="match status" value="1"/>
</dbReference>
<evidence type="ECO:0000259" key="7">
    <source>
        <dbReference type="Pfam" id="PF03946"/>
    </source>
</evidence>
<dbReference type="EMBL" id="BTGB01000004">
    <property type="protein sequence ID" value="GMM46628.1"/>
    <property type="molecule type" value="Genomic_DNA"/>
</dbReference>
<dbReference type="GO" id="GO:0006412">
    <property type="term" value="P:translation"/>
    <property type="evidence" value="ECO:0007669"/>
    <property type="project" value="InterPro"/>
</dbReference>
<name>A0AAV5R5Z1_PICKL</name>
<dbReference type="NCBIfam" id="TIGR01632">
    <property type="entry name" value="L11_bact"/>
    <property type="match status" value="1"/>
</dbReference>
<evidence type="ECO:0000256" key="5">
    <source>
        <dbReference type="RuleBase" id="RU003978"/>
    </source>
</evidence>
<dbReference type="Proteomes" id="UP001378960">
    <property type="component" value="Unassembled WGS sequence"/>
</dbReference>
<dbReference type="SUPFAM" id="SSF54747">
    <property type="entry name" value="Ribosomal L11/L12e N-terminal domain"/>
    <property type="match status" value="1"/>
</dbReference>
<evidence type="ECO:0000313" key="9">
    <source>
        <dbReference type="Proteomes" id="UP001378960"/>
    </source>
</evidence>
<dbReference type="SUPFAM" id="SSF46906">
    <property type="entry name" value="Ribosomal protein L11, C-terminal domain"/>
    <property type="match status" value="1"/>
</dbReference>
<comment type="similarity">
    <text evidence="1 5">Belongs to the universal ribosomal protein uL11 family.</text>
</comment>
<dbReference type="Gene3D" id="3.30.1550.10">
    <property type="entry name" value="Ribosomal protein L11/L12, N-terminal domain"/>
    <property type="match status" value="1"/>
</dbReference>
<protein>
    <recommendedName>
        <fullName evidence="4">Large ribosomal subunit protein uL11m</fullName>
    </recommendedName>
</protein>
<dbReference type="Pfam" id="PF03946">
    <property type="entry name" value="Ribosomal_L11_N"/>
    <property type="match status" value="1"/>
</dbReference>
<dbReference type="GO" id="GO:0070180">
    <property type="term" value="F:large ribosomal subunit rRNA binding"/>
    <property type="evidence" value="ECO:0007669"/>
    <property type="project" value="TreeGrafter"/>
</dbReference>
<evidence type="ECO:0000256" key="2">
    <source>
        <dbReference type="ARBA" id="ARBA00022980"/>
    </source>
</evidence>
<organism evidence="8 9">
    <name type="scientific">Pichia kluyveri</name>
    <name type="common">Yeast</name>
    <dbReference type="NCBI Taxonomy" id="36015"/>
    <lineage>
        <taxon>Eukaryota</taxon>
        <taxon>Fungi</taxon>
        <taxon>Dikarya</taxon>
        <taxon>Ascomycota</taxon>
        <taxon>Saccharomycotina</taxon>
        <taxon>Pichiomycetes</taxon>
        <taxon>Pichiales</taxon>
        <taxon>Pichiaceae</taxon>
        <taxon>Pichia</taxon>
    </lineage>
</organism>
<dbReference type="InterPro" id="IPR000911">
    <property type="entry name" value="Ribosomal_uL11"/>
</dbReference>
<dbReference type="GO" id="GO:0003735">
    <property type="term" value="F:structural constituent of ribosome"/>
    <property type="evidence" value="ECO:0007669"/>
    <property type="project" value="InterPro"/>
</dbReference>
<dbReference type="Pfam" id="PF00298">
    <property type="entry name" value="Ribosomal_L11"/>
    <property type="match status" value="1"/>
</dbReference>
<dbReference type="InterPro" id="IPR006519">
    <property type="entry name" value="Ribosomal_uL11_bac-typ"/>
</dbReference>
<evidence type="ECO:0000256" key="3">
    <source>
        <dbReference type="ARBA" id="ARBA00023274"/>
    </source>
</evidence>
<evidence type="ECO:0000259" key="6">
    <source>
        <dbReference type="Pfam" id="PF00298"/>
    </source>
</evidence>
<accession>A0AAV5R5Z1</accession>
<reference evidence="8 9" key="1">
    <citation type="journal article" date="2023" name="Elife">
        <title>Identification of key yeast species and microbe-microbe interactions impacting larval growth of Drosophila in the wild.</title>
        <authorList>
            <person name="Mure A."/>
            <person name="Sugiura Y."/>
            <person name="Maeda R."/>
            <person name="Honda K."/>
            <person name="Sakurai N."/>
            <person name="Takahashi Y."/>
            <person name="Watada M."/>
            <person name="Katoh T."/>
            <person name="Gotoh A."/>
            <person name="Gotoh Y."/>
            <person name="Taniguchi I."/>
            <person name="Nakamura K."/>
            <person name="Hayashi T."/>
            <person name="Katayama T."/>
            <person name="Uemura T."/>
            <person name="Hattori Y."/>
        </authorList>
    </citation>
    <scope>NUCLEOTIDE SEQUENCE [LARGE SCALE GENOMIC DNA]</scope>
    <source>
        <strain evidence="8 9">PK-24</strain>
    </source>
</reference>
<dbReference type="SMART" id="SM00649">
    <property type="entry name" value="RL11"/>
    <property type="match status" value="1"/>
</dbReference>
<dbReference type="InterPro" id="IPR036796">
    <property type="entry name" value="Ribosomal_uL11_N_sf"/>
</dbReference>
<comment type="caution">
    <text evidence="8">The sequence shown here is derived from an EMBL/GenBank/DDBJ whole genome shotgun (WGS) entry which is preliminary data.</text>
</comment>
<dbReference type="GO" id="GO:0005762">
    <property type="term" value="C:mitochondrial large ribosomal subunit"/>
    <property type="evidence" value="ECO:0007669"/>
    <property type="project" value="TreeGrafter"/>
</dbReference>
<feature type="domain" description="Large ribosomal subunit protein uL11 N-terminal" evidence="7">
    <location>
        <begin position="10"/>
        <end position="68"/>
    </location>
</feature>
<gene>
    <name evidence="8" type="ORF">DAPK24_032030</name>
</gene>
<proteinExistence type="inferred from homology"/>
<evidence type="ECO:0000313" key="8">
    <source>
        <dbReference type="EMBL" id="GMM46628.1"/>
    </source>
</evidence>
<dbReference type="PANTHER" id="PTHR11661:SF1">
    <property type="entry name" value="LARGE RIBOSOMAL SUBUNIT PROTEIN UL11M"/>
    <property type="match status" value="1"/>
</dbReference>
<sequence>MSRQLKDVTVKLVVGAGKAAPTPPVGPALGSKGVKAIDFCKEFNARTAQYVVDVPIPVKLTVRPDRSFSFTTKSPTTSWLLLQLINKEKGSDTLGKGKFAKQGYLGTISLKHVYEVAKIKKSDETHAEIPLKDICKSVISTAKTLGIEVVV</sequence>
<dbReference type="InterPro" id="IPR020783">
    <property type="entry name" value="Ribosomal_uL11_C"/>
</dbReference>
<keyword evidence="3 5" id="KW-0687">Ribonucleoprotein</keyword>
<feature type="domain" description="Large ribosomal subunit protein uL11 C-terminal" evidence="6">
    <location>
        <begin position="73"/>
        <end position="149"/>
    </location>
</feature>
<dbReference type="FunFam" id="1.10.10.250:FF:000003">
    <property type="entry name" value="Mitochondrial ribosomal protein L11"/>
    <property type="match status" value="1"/>
</dbReference>
<dbReference type="PANTHER" id="PTHR11661">
    <property type="entry name" value="60S RIBOSOMAL PROTEIN L12"/>
    <property type="match status" value="1"/>
</dbReference>
<dbReference type="FunFam" id="3.30.1550.10:FF:000004">
    <property type="entry name" value="Mitochondrial 54S ribosomal protein YmL19"/>
    <property type="match status" value="1"/>
</dbReference>
<dbReference type="HAMAP" id="MF_00736">
    <property type="entry name" value="Ribosomal_uL11"/>
    <property type="match status" value="1"/>
</dbReference>
<dbReference type="CDD" id="cd00349">
    <property type="entry name" value="Ribosomal_L11"/>
    <property type="match status" value="1"/>
</dbReference>
<keyword evidence="2 5" id="KW-0689">Ribosomal protein</keyword>
<dbReference type="AlphaFoldDB" id="A0AAV5R5Z1"/>
<dbReference type="InterPro" id="IPR036769">
    <property type="entry name" value="Ribosomal_uL11_C_sf"/>
</dbReference>
<keyword evidence="9" id="KW-1185">Reference proteome</keyword>